<comment type="cofactor">
    <cofactor evidence="1 6">
        <name>Mg(2+)</name>
        <dbReference type="ChEBI" id="CHEBI:18420"/>
    </cofactor>
</comment>
<evidence type="ECO:0000256" key="7">
    <source>
        <dbReference type="SAM" id="MobiDB-lite"/>
    </source>
</evidence>
<dbReference type="OrthoDB" id="2861623at2759"/>
<dbReference type="EC" id="4.2.3.-" evidence="6"/>
<sequence>MASPSPATIRLPDILSAMDKFELRTHPDEREVTRASNEWFNSYNMMPAPIFEKFVKCEFGLMTAMSYPDTDATRLRITADYMSILFAYDDLMDLPSSDLMHDRIASSKAAKIMMQVLTHPHKFKPVPGLPVATAFHDFWTRFCATSTKSMQKRFTETTYEYVMAVKNQVGNRQSSVCPSIEEYVSLRRDTSAIKVTYACIEYCLNIDVPDEAFYHPSLAALQEAGNDILSWANDVYSFDNEQCSGDCHNLIAVVAINKNITVQAAMEYAMGMIDSAIARFFEECANVPSFGPDVDPKVQAYIKGVELYLSGSVYWHLESERYFGPRVKHVKDTLMVELRPLDEGAKPAFNLIYKLPSNLTSNVLAAVTPTTKTPEPVPVAAAPTVAPSPPPRGSSNSSTGTVRASPVQHEIHAPTPISPFNPNFPTSNPNMMPPPSYEQQRVFAQFMAAQLEDKMRAEQQWQVPQYYSAPQSPYQPQQQQQLTKARQNSLMEAILNRPTSELTNILVIASVLMASSPLALIPFVPLLVLLLYPEAPAVLLA</sequence>
<dbReference type="STRING" id="933852.A0A0C3B2M7"/>
<evidence type="ECO:0000313" key="9">
    <source>
        <dbReference type="Proteomes" id="UP000054097"/>
    </source>
</evidence>
<name>A0A0C3B2M7_SERVB</name>
<proteinExistence type="inferred from homology"/>
<dbReference type="Gene3D" id="1.10.600.10">
    <property type="entry name" value="Farnesyl Diphosphate Synthase"/>
    <property type="match status" value="1"/>
</dbReference>
<keyword evidence="4 6" id="KW-0460">Magnesium</keyword>
<dbReference type="PANTHER" id="PTHR35201">
    <property type="entry name" value="TERPENE SYNTHASE"/>
    <property type="match status" value="1"/>
</dbReference>
<dbReference type="SFLD" id="SFLDS00005">
    <property type="entry name" value="Isoprenoid_Synthase_Type_I"/>
    <property type="match status" value="1"/>
</dbReference>
<evidence type="ECO:0000313" key="8">
    <source>
        <dbReference type="EMBL" id="KIM31075.1"/>
    </source>
</evidence>
<dbReference type="Pfam" id="PF19086">
    <property type="entry name" value="Terpene_syn_C_2"/>
    <property type="match status" value="1"/>
</dbReference>
<evidence type="ECO:0000256" key="2">
    <source>
        <dbReference type="ARBA" id="ARBA00006333"/>
    </source>
</evidence>
<dbReference type="InterPro" id="IPR034686">
    <property type="entry name" value="Terpene_cyclase-like_2"/>
</dbReference>
<evidence type="ECO:0000256" key="1">
    <source>
        <dbReference type="ARBA" id="ARBA00001946"/>
    </source>
</evidence>
<dbReference type="GO" id="GO:0008299">
    <property type="term" value="P:isoprenoid biosynthetic process"/>
    <property type="evidence" value="ECO:0007669"/>
    <property type="project" value="UniProtKB-ARBA"/>
</dbReference>
<keyword evidence="9" id="KW-1185">Reference proteome</keyword>
<dbReference type="InterPro" id="IPR008949">
    <property type="entry name" value="Isoprenoid_synthase_dom_sf"/>
</dbReference>
<dbReference type="PANTHER" id="PTHR35201:SF4">
    <property type="entry name" value="BETA-PINACENE SYNTHASE-RELATED"/>
    <property type="match status" value="1"/>
</dbReference>
<dbReference type="EMBL" id="KN824283">
    <property type="protein sequence ID" value="KIM31075.1"/>
    <property type="molecule type" value="Genomic_DNA"/>
</dbReference>
<dbReference type="AlphaFoldDB" id="A0A0C3B2M7"/>
<dbReference type="Proteomes" id="UP000054097">
    <property type="component" value="Unassembled WGS sequence"/>
</dbReference>
<evidence type="ECO:0000256" key="3">
    <source>
        <dbReference type="ARBA" id="ARBA00022723"/>
    </source>
</evidence>
<dbReference type="SUPFAM" id="SSF48576">
    <property type="entry name" value="Terpenoid synthases"/>
    <property type="match status" value="1"/>
</dbReference>
<organism evidence="8 9">
    <name type="scientific">Serendipita vermifera MAFF 305830</name>
    <dbReference type="NCBI Taxonomy" id="933852"/>
    <lineage>
        <taxon>Eukaryota</taxon>
        <taxon>Fungi</taxon>
        <taxon>Dikarya</taxon>
        <taxon>Basidiomycota</taxon>
        <taxon>Agaricomycotina</taxon>
        <taxon>Agaricomycetes</taxon>
        <taxon>Sebacinales</taxon>
        <taxon>Serendipitaceae</taxon>
        <taxon>Serendipita</taxon>
    </lineage>
</organism>
<feature type="region of interest" description="Disordered" evidence="7">
    <location>
        <begin position="371"/>
        <end position="405"/>
    </location>
</feature>
<reference evidence="8 9" key="1">
    <citation type="submission" date="2014-04" db="EMBL/GenBank/DDBJ databases">
        <authorList>
            <consortium name="DOE Joint Genome Institute"/>
            <person name="Kuo A."/>
            <person name="Zuccaro A."/>
            <person name="Kohler A."/>
            <person name="Nagy L.G."/>
            <person name="Floudas D."/>
            <person name="Copeland A."/>
            <person name="Barry K.W."/>
            <person name="Cichocki N."/>
            <person name="Veneault-Fourrey C."/>
            <person name="LaButti K."/>
            <person name="Lindquist E.A."/>
            <person name="Lipzen A."/>
            <person name="Lundell T."/>
            <person name="Morin E."/>
            <person name="Murat C."/>
            <person name="Sun H."/>
            <person name="Tunlid A."/>
            <person name="Henrissat B."/>
            <person name="Grigoriev I.V."/>
            <person name="Hibbett D.S."/>
            <person name="Martin F."/>
            <person name="Nordberg H.P."/>
            <person name="Cantor M.N."/>
            <person name="Hua S.X."/>
        </authorList>
    </citation>
    <scope>NUCLEOTIDE SEQUENCE [LARGE SCALE GENOMIC DNA]</scope>
    <source>
        <strain evidence="8 9">MAFF 305830</strain>
    </source>
</reference>
<accession>A0A0C3B2M7</accession>
<keyword evidence="5 6" id="KW-0456">Lyase</keyword>
<evidence type="ECO:0000256" key="6">
    <source>
        <dbReference type="RuleBase" id="RU366034"/>
    </source>
</evidence>
<dbReference type="GO" id="GO:0010333">
    <property type="term" value="F:terpene synthase activity"/>
    <property type="evidence" value="ECO:0007669"/>
    <property type="project" value="InterPro"/>
</dbReference>
<evidence type="ECO:0000256" key="5">
    <source>
        <dbReference type="ARBA" id="ARBA00023239"/>
    </source>
</evidence>
<keyword evidence="3 6" id="KW-0479">Metal-binding</keyword>
<feature type="compositionally biased region" description="Low complexity" evidence="7">
    <location>
        <begin position="371"/>
        <end position="385"/>
    </location>
</feature>
<gene>
    <name evidence="8" type="ORF">M408DRAFT_327964</name>
</gene>
<evidence type="ECO:0000256" key="4">
    <source>
        <dbReference type="ARBA" id="ARBA00022842"/>
    </source>
</evidence>
<dbReference type="GO" id="GO:0046872">
    <property type="term" value="F:metal ion binding"/>
    <property type="evidence" value="ECO:0007669"/>
    <property type="project" value="UniProtKB-KW"/>
</dbReference>
<dbReference type="HOGENOM" id="CLU_529048_0_0_1"/>
<comment type="similarity">
    <text evidence="2 6">Belongs to the terpene synthase family.</text>
</comment>
<reference evidence="9" key="2">
    <citation type="submission" date="2015-01" db="EMBL/GenBank/DDBJ databases">
        <title>Evolutionary Origins and Diversification of the Mycorrhizal Mutualists.</title>
        <authorList>
            <consortium name="DOE Joint Genome Institute"/>
            <consortium name="Mycorrhizal Genomics Consortium"/>
            <person name="Kohler A."/>
            <person name="Kuo A."/>
            <person name="Nagy L.G."/>
            <person name="Floudas D."/>
            <person name="Copeland A."/>
            <person name="Barry K.W."/>
            <person name="Cichocki N."/>
            <person name="Veneault-Fourrey C."/>
            <person name="LaButti K."/>
            <person name="Lindquist E.A."/>
            <person name="Lipzen A."/>
            <person name="Lundell T."/>
            <person name="Morin E."/>
            <person name="Murat C."/>
            <person name="Riley R."/>
            <person name="Ohm R."/>
            <person name="Sun H."/>
            <person name="Tunlid A."/>
            <person name="Henrissat B."/>
            <person name="Grigoriev I.V."/>
            <person name="Hibbett D.S."/>
            <person name="Martin F."/>
        </authorList>
    </citation>
    <scope>NUCLEOTIDE SEQUENCE [LARGE SCALE GENOMIC DNA]</scope>
    <source>
        <strain evidence="9">MAFF 305830</strain>
    </source>
</reference>
<protein>
    <recommendedName>
        <fullName evidence="6">Terpene synthase</fullName>
        <ecNumber evidence="6">4.2.3.-</ecNumber>
    </recommendedName>
</protein>
<dbReference type="SFLD" id="SFLDG01020">
    <property type="entry name" value="Terpene_Cyclase_Like_2"/>
    <property type="match status" value="1"/>
</dbReference>